<dbReference type="GO" id="GO:0016020">
    <property type="term" value="C:membrane"/>
    <property type="evidence" value="ECO:0007669"/>
    <property type="project" value="InterPro"/>
</dbReference>
<accession>A0A8J3HUI8</accession>
<sequence>MRNLYFIVLILYVSYGHNCHATKTIISSEDKYAELEGSTSFSMGHIKNNEERFSDGKNGTILLDSNIGFLYIRKKDSEDNLGAKIKLSTKFTSFKPKPLEINIDEMHIFFATQNRGTMKLGFDDTIGRSIGINTSKMYFGAGGINGRWTDLANLRGFNKADDGSGYDTGGIFWVKPDLYIDYKGLKSLRVSYYSTKIRGVQIGLNYLPKDDDAGYQRIVSGGITYSNCAFKNINYSLSLTGELANENSAKKLNKLQTWNAGLDLQYKNVKYVISYGNIGKSGRKNSPETYYINTGIAYYHNNWRGSFMHFISTRGNNNFLSWSINWEKYLAKNASCYIDFVKFNTQESADSSNSGHVFLVGLKSNF</sequence>
<evidence type="ECO:0000259" key="1">
    <source>
        <dbReference type="Pfam" id="PF13609"/>
    </source>
</evidence>
<organism evidence="2 3">
    <name type="scientific">Candidatus Mesenet longicola</name>
    <dbReference type="NCBI Taxonomy" id="1892558"/>
    <lineage>
        <taxon>Bacteria</taxon>
        <taxon>Pseudomonadati</taxon>
        <taxon>Pseudomonadota</taxon>
        <taxon>Alphaproteobacteria</taxon>
        <taxon>Rickettsiales</taxon>
        <taxon>Anaplasmataceae</taxon>
        <taxon>Candidatus Mesenet</taxon>
    </lineage>
</organism>
<name>A0A8J3HUI8_9RICK</name>
<dbReference type="InterPro" id="IPR023614">
    <property type="entry name" value="Porin_dom_sf"/>
</dbReference>
<comment type="caution">
    <text evidence="2">The sequence shown here is derived from an EMBL/GenBank/DDBJ whole genome shotgun (WGS) entry which is preliminary data.</text>
</comment>
<evidence type="ECO:0000313" key="2">
    <source>
        <dbReference type="EMBL" id="GHM59310.1"/>
    </source>
</evidence>
<dbReference type="Proteomes" id="UP000637906">
    <property type="component" value="Unassembled WGS sequence"/>
</dbReference>
<dbReference type="AlphaFoldDB" id="A0A8J3HUI8"/>
<dbReference type="Pfam" id="PF13609">
    <property type="entry name" value="Porin_4"/>
    <property type="match status" value="1"/>
</dbReference>
<keyword evidence="3" id="KW-1185">Reference proteome</keyword>
<dbReference type="InterPro" id="IPR033900">
    <property type="entry name" value="Gram_neg_porin_domain"/>
</dbReference>
<dbReference type="SUPFAM" id="SSF56935">
    <property type="entry name" value="Porins"/>
    <property type="match status" value="1"/>
</dbReference>
<proteinExistence type="predicted"/>
<dbReference type="EMBL" id="BNGU01000008">
    <property type="protein sequence ID" value="GHM59310.1"/>
    <property type="molecule type" value="Genomic_DNA"/>
</dbReference>
<protein>
    <recommendedName>
        <fullName evidence="1">Porin domain-containing protein</fullName>
    </recommendedName>
</protein>
<dbReference type="Gene3D" id="2.40.160.10">
    <property type="entry name" value="Porin"/>
    <property type="match status" value="1"/>
</dbReference>
<gene>
    <name evidence="2" type="ORF">sL5_03030</name>
</gene>
<evidence type="ECO:0000313" key="3">
    <source>
        <dbReference type="Proteomes" id="UP000637906"/>
    </source>
</evidence>
<reference evidence="2 3" key="1">
    <citation type="journal article" date="2021" name="Microb. Ecol.">
        <title>Candidatus Mesenet longicola: Novel Endosymbionts of Brontispa longissima that Induce Cytoplasmic Incompatibility.</title>
        <authorList>
            <person name="Takano S."/>
            <person name="Gotoh Y."/>
            <person name="Hayashi T."/>
        </authorList>
    </citation>
    <scope>NUCLEOTIDE SEQUENCE [LARGE SCALE GENOMIC DNA]</scope>
    <source>
        <strain evidence="2">L5</strain>
    </source>
</reference>
<feature type="domain" description="Porin" evidence="1">
    <location>
        <begin position="34"/>
        <end position="343"/>
    </location>
</feature>
<dbReference type="GO" id="GO:0015288">
    <property type="term" value="F:porin activity"/>
    <property type="evidence" value="ECO:0007669"/>
    <property type="project" value="InterPro"/>
</dbReference>